<keyword evidence="1 3" id="KW-0808">Transferase</keyword>
<dbReference type="OrthoDB" id="9799681at2"/>
<reference evidence="3" key="1">
    <citation type="journal article" date="2014" name="Genome Announc.">
        <title>Draft Genome Sequences of Three Alkaliphilic Bacillus Strains, Bacillus wakoensis JCM 9140T, Bacillus akibai JCM 9157T, and Bacillus hemicellulosilyticus JCM 9152T.</title>
        <authorList>
            <person name="Yuki M."/>
            <person name="Oshima K."/>
            <person name="Suda W."/>
            <person name="Oshida Y."/>
            <person name="Kitamura K."/>
            <person name="Iida T."/>
            <person name="Hattori M."/>
            <person name="Ohkuma M."/>
        </authorList>
    </citation>
    <scope>NUCLEOTIDE SEQUENCE [LARGE SCALE GENOMIC DNA]</scope>
    <source>
        <strain evidence="3">JCM 9140</strain>
    </source>
</reference>
<dbReference type="Pfam" id="PF00583">
    <property type="entry name" value="Acetyltransf_1"/>
    <property type="match status" value="1"/>
</dbReference>
<dbReference type="InterPro" id="IPR016181">
    <property type="entry name" value="Acyl_CoA_acyltransferase"/>
</dbReference>
<feature type="domain" description="N-acetyltransferase" evidence="2">
    <location>
        <begin position="16"/>
        <end position="159"/>
    </location>
</feature>
<dbReference type="PANTHER" id="PTHR13947">
    <property type="entry name" value="GNAT FAMILY N-ACETYLTRANSFERASE"/>
    <property type="match status" value="1"/>
</dbReference>
<accession>W4Q0E4</accession>
<name>W4Q0E4_9BACI</name>
<dbReference type="GO" id="GO:0008080">
    <property type="term" value="F:N-acetyltransferase activity"/>
    <property type="evidence" value="ECO:0007669"/>
    <property type="project" value="InterPro"/>
</dbReference>
<dbReference type="EMBL" id="BAUT01000011">
    <property type="protein sequence ID" value="GAE25546.1"/>
    <property type="molecule type" value="Genomic_DNA"/>
</dbReference>
<dbReference type="PANTHER" id="PTHR13947:SF37">
    <property type="entry name" value="LD18367P"/>
    <property type="match status" value="1"/>
</dbReference>
<dbReference type="InterPro" id="IPR050769">
    <property type="entry name" value="NAT_camello-type"/>
</dbReference>
<dbReference type="RefSeq" id="WP_034744123.1">
    <property type="nucleotide sequence ID" value="NZ_BAUT01000011.1"/>
</dbReference>
<dbReference type="CDD" id="cd04301">
    <property type="entry name" value="NAT_SF"/>
    <property type="match status" value="1"/>
</dbReference>
<evidence type="ECO:0000313" key="3">
    <source>
        <dbReference type="EMBL" id="GAE25546.1"/>
    </source>
</evidence>
<dbReference type="Gene3D" id="3.40.630.30">
    <property type="match status" value="1"/>
</dbReference>
<evidence type="ECO:0000313" key="4">
    <source>
        <dbReference type="Proteomes" id="UP000018890"/>
    </source>
</evidence>
<dbReference type="SUPFAM" id="SSF55729">
    <property type="entry name" value="Acyl-CoA N-acyltransferases (Nat)"/>
    <property type="match status" value="1"/>
</dbReference>
<comment type="caution">
    <text evidence="3">The sequence shown here is derived from an EMBL/GenBank/DDBJ whole genome shotgun (WGS) entry which is preliminary data.</text>
</comment>
<gene>
    <name evidence="3" type="ORF">JCM9140_1546</name>
</gene>
<dbReference type="Proteomes" id="UP000018890">
    <property type="component" value="Unassembled WGS sequence"/>
</dbReference>
<keyword evidence="4" id="KW-1185">Reference proteome</keyword>
<sequence length="164" mass="19050">MSKDILVQEYSSNYQAHVLDLILHIQQVEYNISITEEDQPDLFVIDDYYQNGTGNFWIALNNEEVIGTISLLDIGEDQVALRKMFVHKNYRGQTYKTASLLLHTALTWARKQQLHAIYLGTTPQFLAAHRFYEKNGFSSISPGELPERFPVLEVDKKFYKYVIN</sequence>
<evidence type="ECO:0000256" key="1">
    <source>
        <dbReference type="ARBA" id="ARBA00022679"/>
    </source>
</evidence>
<dbReference type="PROSITE" id="PS51186">
    <property type="entry name" value="GNAT"/>
    <property type="match status" value="1"/>
</dbReference>
<dbReference type="STRING" id="1236970.JCM9140_1546"/>
<dbReference type="InterPro" id="IPR000182">
    <property type="entry name" value="GNAT_dom"/>
</dbReference>
<protein>
    <submittedName>
        <fullName evidence="3">Acetyltransferase</fullName>
    </submittedName>
</protein>
<proteinExistence type="predicted"/>
<dbReference type="AlphaFoldDB" id="W4Q0E4"/>
<organism evidence="3 4">
    <name type="scientific">Halalkalibacter wakoensis JCM 9140</name>
    <dbReference type="NCBI Taxonomy" id="1236970"/>
    <lineage>
        <taxon>Bacteria</taxon>
        <taxon>Bacillati</taxon>
        <taxon>Bacillota</taxon>
        <taxon>Bacilli</taxon>
        <taxon>Bacillales</taxon>
        <taxon>Bacillaceae</taxon>
        <taxon>Halalkalibacter</taxon>
    </lineage>
</organism>
<evidence type="ECO:0000259" key="2">
    <source>
        <dbReference type="PROSITE" id="PS51186"/>
    </source>
</evidence>